<dbReference type="EMBL" id="ML995475">
    <property type="protein sequence ID" value="KAF2146607.1"/>
    <property type="molecule type" value="Genomic_DNA"/>
</dbReference>
<evidence type="ECO:0000313" key="3">
    <source>
        <dbReference type="Proteomes" id="UP000799438"/>
    </source>
</evidence>
<reference evidence="2" key="1">
    <citation type="journal article" date="2020" name="Stud. Mycol.">
        <title>101 Dothideomycetes genomes: a test case for predicting lifestyles and emergence of pathogens.</title>
        <authorList>
            <person name="Haridas S."/>
            <person name="Albert R."/>
            <person name="Binder M."/>
            <person name="Bloem J."/>
            <person name="Labutti K."/>
            <person name="Salamov A."/>
            <person name="Andreopoulos B."/>
            <person name="Baker S."/>
            <person name="Barry K."/>
            <person name="Bills G."/>
            <person name="Bluhm B."/>
            <person name="Cannon C."/>
            <person name="Castanera R."/>
            <person name="Culley D."/>
            <person name="Daum C."/>
            <person name="Ezra D."/>
            <person name="Gonzalez J."/>
            <person name="Henrissat B."/>
            <person name="Kuo A."/>
            <person name="Liang C."/>
            <person name="Lipzen A."/>
            <person name="Lutzoni F."/>
            <person name="Magnuson J."/>
            <person name="Mondo S."/>
            <person name="Nolan M."/>
            <person name="Ohm R."/>
            <person name="Pangilinan J."/>
            <person name="Park H.-J."/>
            <person name="Ramirez L."/>
            <person name="Alfaro M."/>
            <person name="Sun H."/>
            <person name="Tritt A."/>
            <person name="Yoshinaga Y."/>
            <person name="Zwiers L.-H."/>
            <person name="Turgeon B."/>
            <person name="Goodwin S."/>
            <person name="Spatafora J."/>
            <person name="Crous P."/>
            <person name="Grigoriev I."/>
        </authorList>
    </citation>
    <scope>NUCLEOTIDE SEQUENCE</scope>
    <source>
        <strain evidence="2">CBS 121167</strain>
    </source>
</reference>
<gene>
    <name evidence="2" type="ORF">K452DRAFT_282789</name>
</gene>
<sequence>MAWIGLNMPTSRYRPADDEDSVTYLPSAHWSTYYYEYPEQLTSYPPIPHPPIPLPLPTVPIPVLLPEAPMSPSSELSVAKSNKQTFSMLNAFFEAFVPTKHIASRPPLGHVSLSRRYFDYNSEAPAPYGFGHPYPRSHERHIWPCMYPYSPKPGPSGDIIESHEVTVRHSRESPGKDAEYYADPYNLTVNHYHHDLRQGDGIHSEEYHICSVCRRPRSTRYHREHPLVPGQQIIPEVCRRCRAAKSSSEDDKVIVNAPGKRAVKESERIRIIRLSSDHDVRSSSHCRKTSTNTRSTSYYEDSSPQKHHTRSRSRTRILIRETEGRRRRSLSTSPPPEESGNPSELVIIRRIRVARADSPNSACSVSIERSALPPMEESPRPSSSPCGRVISDAERKLAAHPSAFRHGYLVPILSNKGSAPSSPSSRSQKLAIESPTPSSSQKTPRRDAPISSVRYAPPPDTIASLYSRGHSVRPDHGFHETLSNRSQSMNKFARRSEVETPYSPPTRRQDRQSFESTKVEVGGHHVKFAPVPETSDGKKSSPRPSPETKQPRVRQHYRAGLDGQMSSEDLPLTSEHLNAHDHWREAYIDNEPEDEKPPSTASHVVRKPSFDHPPKASPSVCYVPRPDHVTYHRAPTPPKAPSPPPTNATLYDYSGKRSVPAASRQTSNPITEPAKSQWSSKSTASGTSSGSYRIVDMGDVDEVDERGFSLRIRKIEEARYSGRGKAR</sequence>
<protein>
    <submittedName>
        <fullName evidence="2">Uncharacterized protein</fullName>
    </submittedName>
</protein>
<feature type="compositionally biased region" description="Basic and acidic residues" evidence="1">
    <location>
        <begin position="507"/>
        <end position="523"/>
    </location>
</feature>
<dbReference type="RefSeq" id="XP_033402316.1">
    <property type="nucleotide sequence ID" value="XM_033539645.1"/>
</dbReference>
<feature type="compositionally biased region" description="Polar residues" evidence="1">
    <location>
        <begin position="289"/>
        <end position="302"/>
    </location>
</feature>
<feature type="region of interest" description="Disordered" evidence="1">
    <location>
        <begin position="416"/>
        <end position="695"/>
    </location>
</feature>
<dbReference type="GeneID" id="54297141"/>
<accession>A0A6A6BUX3</accession>
<proteinExistence type="predicted"/>
<organism evidence="2 3">
    <name type="scientific">Aplosporella prunicola CBS 121167</name>
    <dbReference type="NCBI Taxonomy" id="1176127"/>
    <lineage>
        <taxon>Eukaryota</taxon>
        <taxon>Fungi</taxon>
        <taxon>Dikarya</taxon>
        <taxon>Ascomycota</taxon>
        <taxon>Pezizomycotina</taxon>
        <taxon>Dothideomycetes</taxon>
        <taxon>Dothideomycetes incertae sedis</taxon>
        <taxon>Botryosphaeriales</taxon>
        <taxon>Aplosporellaceae</taxon>
        <taxon>Aplosporella</taxon>
    </lineage>
</organism>
<feature type="compositionally biased region" description="Basic residues" evidence="1">
    <location>
        <begin position="305"/>
        <end position="317"/>
    </location>
</feature>
<feature type="compositionally biased region" description="Low complexity" evidence="1">
    <location>
        <begin position="674"/>
        <end position="691"/>
    </location>
</feature>
<dbReference type="OrthoDB" id="3946257at2759"/>
<feature type="region of interest" description="Disordered" evidence="1">
    <location>
        <begin position="276"/>
        <end position="344"/>
    </location>
</feature>
<feature type="compositionally biased region" description="Pro residues" evidence="1">
    <location>
        <begin position="635"/>
        <end position="646"/>
    </location>
</feature>
<dbReference type="AlphaFoldDB" id="A0A6A6BUX3"/>
<evidence type="ECO:0000256" key="1">
    <source>
        <dbReference type="SAM" id="MobiDB-lite"/>
    </source>
</evidence>
<feature type="compositionally biased region" description="Low complexity" evidence="1">
    <location>
        <begin position="418"/>
        <end position="427"/>
    </location>
</feature>
<keyword evidence="3" id="KW-1185">Reference proteome</keyword>
<name>A0A6A6BUX3_9PEZI</name>
<feature type="compositionally biased region" description="Basic and acidic residues" evidence="1">
    <location>
        <begin position="577"/>
        <end position="587"/>
    </location>
</feature>
<evidence type="ECO:0000313" key="2">
    <source>
        <dbReference type="EMBL" id="KAF2146607.1"/>
    </source>
</evidence>
<feature type="region of interest" description="Disordered" evidence="1">
    <location>
        <begin position="358"/>
        <end position="388"/>
    </location>
</feature>
<dbReference type="Proteomes" id="UP000799438">
    <property type="component" value="Unassembled WGS sequence"/>
</dbReference>
<feature type="compositionally biased region" description="Polar residues" evidence="1">
    <location>
        <begin position="481"/>
        <end position="490"/>
    </location>
</feature>